<keyword evidence="2" id="KW-1185">Reference proteome</keyword>
<dbReference type="Proteomes" id="UP000251314">
    <property type="component" value="Unassembled WGS sequence"/>
</dbReference>
<protein>
    <submittedName>
        <fullName evidence="1">Uncharacterized protein</fullName>
    </submittedName>
</protein>
<comment type="caution">
    <text evidence="1">The sequence shown here is derived from an EMBL/GenBank/DDBJ whole genome shotgun (WGS) entry which is preliminary data.</text>
</comment>
<sequence length="175" mass="18870">MCDPPPTQLHASAKNTNFVWHGCFATEIPRVRTWLDADLAALPRISGGMAVPDLPTELLAMVGATVARWALHGTHMAHVVGDVLLSNTTIEVSGIEPIVNFTPNILAAVPRKIRRCETMWRTGQLVVTVSHGPVDVAVGASYVKTLLVDGEQLMATTWRAVVQEEVRLDGPLCSG</sequence>
<dbReference type="AlphaFoldDB" id="A0A329RDF4"/>
<dbReference type="VEuPathDB" id="FungiDB:PC110_g21088"/>
<evidence type="ECO:0000313" key="1">
    <source>
        <dbReference type="EMBL" id="RAW22470.1"/>
    </source>
</evidence>
<dbReference type="EMBL" id="MJFZ01001306">
    <property type="protein sequence ID" value="RAW22470.1"/>
    <property type="molecule type" value="Genomic_DNA"/>
</dbReference>
<reference evidence="1 2" key="1">
    <citation type="submission" date="2018-01" db="EMBL/GenBank/DDBJ databases">
        <title>Draft genome of the strawberry crown rot pathogen Phytophthora cactorum.</title>
        <authorList>
            <person name="Armitage A.D."/>
            <person name="Lysoe E."/>
            <person name="Nellist C.F."/>
            <person name="Harrison R.J."/>
            <person name="Brurberg M.B."/>
        </authorList>
    </citation>
    <scope>NUCLEOTIDE SEQUENCE [LARGE SCALE GENOMIC DNA]</scope>
    <source>
        <strain evidence="1 2">10300</strain>
    </source>
</reference>
<organism evidence="1 2">
    <name type="scientific">Phytophthora cactorum</name>
    <dbReference type="NCBI Taxonomy" id="29920"/>
    <lineage>
        <taxon>Eukaryota</taxon>
        <taxon>Sar</taxon>
        <taxon>Stramenopiles</taxon>
        <taxon>Oomycota</taxon>
        <taxon>Peronosporomycetes</taxon>
        <taxon>Peronosporales</taxon>
        <taxon>Peronosporaceae</taxon>
        <taxon>Phytophthora</taxon>
    </lineage>
</organism>
<evidence type="ECO:0000313" key="2">
    <source>
        <dbReference type="Proteomes" id="UP000251314"/>
    </source>
</evidence>
<proteinExistence type="predicted"/>
<accession>A0A329RDF4</accession>
<gene>
    <name evidence="1" type="ORF">PC110_g21088</name>
</gene>
<dbReference type="OrthoDB" id="129170at2759"/>
<name>A0A329RDF4_9STRA</name>